<evidence type="ECO:0000313" key="3">
    <source>
        <dbReference type="Proteomes" id="UP000324022"/>
    </source>
</evidence>
<feature type="region of interest" description="Disordered" evidence="1">
    <location>
        <begin position="223"/>
        <end position="256"/>
    </location>
</feature>
<evidence type="ECO:0000313" key="2">
    <source>
        <dbReference type="EMBL" id="SPO31193.1"/>
    </source>
</evidence>
<keyword evidence="3" id="KW-1185">Reference proteome</keyword>
<dbReference type="EMBL" id="OOIN01000037">
    <property type="protein sequence ID" value="SPO31193.1"/>
    <property type="molecule type" value="Genomic_DNA"/>
</dbReference>
<dbReference type="Proteomes" id="UP000324022">
    <property type="component" value="Unassembled WGS sequence"/>
</dbReference>
<sequence length="449" mass="48484">MANTLAAAKIQASTVLPVASLLSQLKHSCTETYVTTEEQRTRQYVDSPTSGSVKDTGHALCAPSKAVEPDVKAEGSGAYNSKSPPPFPGLLAAEAVDNNINNMEVACNTAIDTGPISNKNDVSEFSHASHLALVQALLFDNASNQAVQTQQPMEENISEPLQQQHNWFVVLNYIFVIYLMTSHGLSNSIATLYLSFALRVLSRFCALTVDPSVGVVVDPAAQPPPPSVSAQSLPQPATSPSHFTQSRQESMVQLQLPPLPPPPLPMLITPALMLPSKLLDTIGISAAPATPCQDDHCSRLSTTNAETVDHQHLYREGPTGLAWLDDCKSSAEDCQHQCHHEHAPFVAASLNLKVTLSVDWFSPHKGKLHGWHITGAALLRINNLPAELTTHDWCCPGIHLIGLLPGSKETLVLQLQNFLKLLIDKLKDFDSTGKVIKTFGHPDGKLVKA</sequence>
<evidence type="ECO:0000256" key="1">
    <source>
        <dbReference type="SAM" id="MobiDB-lite"/>
    </source>
</evidence>
<name>A0A5C3EKM7_9BASI</name>
<dbReference type="AlphaFoldDB" id="A0A5C3EKM7"/>
<reference evidence="2 3" key="1">
    <citation type="submission" date="2018-03" db="EMBL/GenBank/DDBJ databases">
        <authorList>
            <person name="Guldener U."/>
        </authorList>
    </citation>
    <scope>NUCLEOTIDE SEQUENCE [LARGE SCALE GENOMIC DNA]</scope>
    <source>
        <strain evidence="2 3">NBRC100155</strain>
    </source>
</reference>
<gene>
    <name evidence="2" type="ORF">UTRI_10264</name>
</gene>
<protein>
    <submittedName>
        <fullName evidence="2">Uncharacterized protein</fullName>
    </submittedName>
</protein>
<accession>A0A5C3EKM7</accession>
<feature type="compositionally biased region" description="Polar residues" evidence="1">
    <location>
        <begin position="238"/>
        <end position="253"/>
    </location>
</feature>
<proteinExistence type="predicted"/>
<organism evidence="2 3">
    <name type="scientific">Ustilago trichophora</name>
    <dbReference type="NCBI Taxonomy" id="86804"/>
    <lineage>
        <taxon>Eukaryota</taxon>
        <taxon>Fungi</taxon>
        <taxon>Dikarya</taxon>
        <taxon>Basidiomycota</taxon>
        <taxon>Ustilaginomycotina</taxon>
        <taxon>Ustilaginomycetes</taxon>
        <taxon>Ustilaginales</taxon>
        <taxon>Ustilaginaceae</taxon>
        <taxon>Ustilago</taxon>
    </lineage>
</organism>